<sequence>MARVSIALPRHGENGWGVGRQGNTLYTIDFGLAKEFSDAERRKNVEGLPLGGTRRYASINNHNGREQSWGDDLESIGYIFGLKVGTDDEKDARIKEMKESLSTEALCDGFLPGEFATYINYIRGLAFDDKPDYLYLRRLFYRRFRAEGFTYDHVFDWTEKLFKEMQSQANPPVPSDTEVTETLKGTMSKKGRRRRGRAA</sequence>
<evidence type="ECO:0000313" key="2">
    <source>
        <dbReference type="EMBL" id="KAK4118384.1"/>
    </source>
</evidence>
<keyword evidence="3" id="KW-1185">Reference proteome</keyword>
<gene>
    <name evidence="2" type="ORF">N657DRAFT_667215</name>
</gene>
<evidence type="ECO:0000313" key="3">
    <source>
        <dbReference type="Proteomes" id="UP001302602"/>
    </source>
</evidence>
<proteinExistence type="predicted"/>
<protein>
    <recommendedName>
        <fullName evidence="4">Non-specific serine/threonine protein kinase</fullName>
    </recommendedName>
</protein>
<dbReference type="InterPro" id="IPR011009">
    <property type="entry name" value="Kinase-like_dom_sf"/>
</dbReference>
<dbReference type="Proteomes" id="UP001302602">
    <property type="component" value="Unassembled WGS sequence"/>
</dbReference>
<accession>A0AAN6TPS9</accession>
<evidence type="ECO:0008006" key="4">
    <source>
        <dbReference type="Google" id="ProtNLM"/>
    </source>
</evidence>
<feature type="region of interest" description="Disordered" evidence="1">
    <location>
        <begin position="166"/>
        <end position="199"/>
    </location>
</feature>
<dbReference type="GeneID" id="87832148"/>
<dbReference type="Gene3D" id="1.10.510.10">
    <property type="entry name" value="Transferase(Phosphotransferase) domain 1"/>
    <property type="match status" value="1"/>
</dbReference>
<reference evidence="2" key="2">
    <citation type="submission" date="2023-05" db="EMBL/GenBank/DDBJ databases">
        <authorList>
            <consortium name="Lawrence Berkeley National Laboratory"/>
            <person name="Steindorff A."/>
            <person name="Hensen N."/>
            <person name="Bonometti L."/>
            <person name="Westerberg I."/>
            <person name="Brannstrom I.O."/>
            <person name="Guillou S."/>
            <person name="Cros-Aarteil S."/>
            <person name="Calhoun S."/>
            <person name="Haridas S."/>
            <person name="Kuo A."/>
            <person name="Mondo S."/>
            <person name="Pangilinan J."/>
            <person name="Riley R."/>
            <person name="Labutti K."/>
            <person name="Andreopoulos B."/>
            <person name="Lipzen A."/>
            <person name="Chen C."/>
            <person name="Yanf M."/>
            <person name="Daum C."/>
            <person name="Ng V."/>
            <person name="Clum A."/>
            <person name="Ohm R."/>
            <person name="Martin F."/>
            <person name="Silar P."/>
            <person name="Natvig D."/>
            <person name="Lalanne C."/>
            <person name="Gautier V."/>
            <person name="Ament-Velasquez S.L."/>
            <person name="Kruys A."/>
            <person name="Hutchinson M.I."/>
            <person name="Powell A.J."/>
            <person name="Barry K."/>
            <person name="Miller A.N."/>
            <person name="Grigoriev I.V."/>
            <person name="Debuchy R."/>
            <person name="Gladieux P."/>
            <person name="Thoren M.H."/>
            <person name="Johannesson H."/>
        </authorList>
    </citation>
    <scope>NUCLEOTIDE SEQUENCE</scope>
    <source>
        <strain evidence="2">CBS 731.68</strain>
    </source>
</reference>
<dbReference type="AlphaFoldDB" id="A0AAN6TPS9"/>
<reference evidence="2" key="1">
    <citation type="journal article" date="2023" name="Mol. Phylogenet. Evol.">
        <title>Genome-scale phylogeny and comparative genomics of the fungal order Sordariales.</title>
        <authorList>
            <person name="Hensen N."/>
            <person name="Bonometti L."/>
            <person name="Westerberg I."/>
            <person name="Brannstrom I.O."/>
            <person name="Guillou S."/>
            <person name="Cros-Aarteil S."/>
            <person name="Calhoun S."/>
            <person name="Haridas S."/>
            <person name="Kuo A."/>
            <person name="Mondo S."/>
            <person name="Pangilinan J."/>
            <person name="Riley R."/>
            <person name="LaButti K."/>
            <person name="Andreopoulos B."/>
            <person name="Lipzen A."/>
            <person name="Chen C."/>
            <person name="Yan M."/>
            <person name="Daum C."/>
            <person name="Ng V."/>
            <person name="Clum A."/>
            <person name="Steindorff A."/>
            <person name="Ohm R.A."/>
            <person name="Martin F."/>
            <person name="Silar P."/>
            <person name="Natvig D.O."/>
            <person name="Lalanne C."/>
            <person name="Gautier V."/>
            <person name="Ament-Velasquez S.L."/>
            <person name="Kruys A."/>
            <person name="Hutchinson M.I."/>
            <person name="Powell A.J."/>
            <person name="Barry K."/>
            <person name="Miller A.N."/>
            <person name="Grigoriev I.V."/>
            <person name="Debuchy R."/>
            <person name="Gladieux P."/>
            <person name="Hiltunen Thoren M."/>
            <person name="Johannesson H."/>
        </authorList>
    </citation>
    <scope>NUCLEOTIDE SEQUENCE</scope>
    <source>
        <strain evidence="2">CBS 731.68</strain>
    </source>
</reference>
<name>A0AAN6TPS9_9PEZI</name>
<dbReference type="SUPFAM" id="SSF56112">
    <property type="entry name" value="Protein kinase-like (PK-like)"/>
    <property type="match status" value="1"/>
</dbReference>
<dbReference type="PANTHER" id="PTHR11909">
    <property type="entry name" value="CASEIN KINASE-RELATED"/>
    <property type="match status" value="1"/>
</dbReference>
<dbReference type="RefSeq" id="XP_062642157.1">
    <property type="nucleotide sequence ID" value="XM_062795379.1"/>
</dbReference>
<organism evidence="2 3">
    <name type="scientific">Parathielavia appendiculata</name>
    <dbReference type="NCBI Taxonomy" id="2587402"/>
    <lineage>
        <taxon>Eukaryota</taxon>
        <taxon>Fungi</taxon>
        <taxon>Dikarya</taxon>
        <taxon>Ascomycota</taxon>
        <taxon>Pezizomycotina</taxon>
        <taxon>Sordariomycetes</taxon>
        <taxon>Sordariomycetidae</taxon>
        <taxon>Sordariales</taxon>
        <taxon>Chaetomiaceae</taxon>
        <taxon>Parathielavia</taxon>
    </lineage>
</organism>
<feature type="compositionally biased region" description="Basic residues" evidence="1">
    <location>
        <begin position="187"/>
        <end position="199"/>
    </location>
</feature>
<dbReference type="EMBL" id="MU853270">
    <property type="protein sequence ID" value="KAK4118384.1"/>
    <property type="molecule type" value="Genomic_DNA"/>
</dbReference>
<comment type="caution">
    <text evidence="2">The sequence shown here is derived from an EMBL/GenBank/DDBJ whole genome shotgun (WGS) entry which is preliminary data.</text>
</comment>
<dbReference type="InterPro" id="IPR050235">
    <property type="entry name" value="CK1_Ser-Thr_kinase"/>
</dbReference>
<evidence type="ECO:0000256" key="1">
    <source>
        <dbReference type="SAM" id="MobiDB-lite"/>
    </source>
</evidence>